<reference evidence="2" key="1">
    <citation type="journal article" date="2024" name="Proc. Natl. Acad. Sci. U.S.A.">
        <title>Extraordinary preservation of gene collinearity over three hundred million years revealed in homosporous lycophytes.</title>
        <authorList>
            <person name="Li C."/>
            <person name="Wickell D."/>
            <person name="Kuo L.Y."/>
            <person name="Chen X."/>
            <person name="Nie B."/>
            <person name="Liao X."/>
            <person name="Peng D."/>
            <person name="Ji J."/>
            <person name="Jenkins J."/>
            <person name="Williams M."/>
            <person name="Shu S."/>
            <person name="Plott C."/>
            <person name="Barry K."/>
            <person name="Rajasekar S."/>
            <person name="Grimwood J."/>
            <person name="Han X."/>
            <person name="Sun S."/>
            <person name="Hou Z."/>
            <person name="He W."/>
            <person name="Dai G."/>
            <person name="Sun C."/>
            <person name="Schmutz J."/>
            <person name="Leebens-Mack J.H."/>
            <person name="Li F.W."/>
            <person name="Wang L."/>
        </authorList>
    </citation>
    <scope>NUCLEOTIDE SEQUENCE [LARGE SCALE GENOMIC DNA]</scope>
    <source>
        <strain evidence="2">cv. PW_Plant_1</strain>
    </source>
</reference>
<evidence type="ECO:0000313" key="2">
    <source>
        <dbReference type="Proteomes" id="UP001162992"/>
    </source>
</evidence>
<name>A0ACC2BNX9_DIPCM</name>
<organism evidence="1 2">
    <name type="scientific">Diphasiastrum complanatum</name>
    <name type="common">Issler's clubmoss</name>
    <name type="synonym">Lycopodium complanatum</name>
    <dbReference type="NCBI Taxonomy" id="34168"/>
    <lineage>
        <taxon>Eukaryota</taxon>
        <taxon>Viridiplantae</taxon>
        <taxon>Streptophyta</taxon>
        <taxon>Embryophyta</taxon>
        <taxon>Tracheophyta</taxon>
        <taxon>Lycopodiopsida</taxon>
        <taxon>Lycopodiales</taxon>
        <taxon>Lycopodiaceae</taxon>
        <taxon>Lycopodioideae</taxon>
        <taxon>Diphasiastrum</taxon>
    </lineage>
</organism>
<dbReference type="EMBL" id="CM055105">
    <property type="protein sequence ID" value="KAJ7531492.1"/>
    <property type="molecule type" value="Genomic_DNA"/>
</dbReference>
<sequence length="108" mass="11719">MTSAAAPTLPTPIFHVTETFESTPQFTCSFKVEYPSEDLARIVGDVLSVDAELHLDKVKRDTIVVGRQLTVNFIASDARFLRASVSAFLDMLALATRTIEEFGPSAAG</sequence>
<dbReference type="Proteomes" id="UP001162992">
    <property type="component" value="Chromosome 14"/>
</dbReference>
<accession>A0ACC2BNX9</accession>
<evidence type="ECO:0000313" key="1">
    <source>
        <dbReference type="EMBL" id="KAJ7531492.1"/>
    </source>
</evidence>
<comment type="caution">
    <text evidence="1">The sequence shown here is derived from an EMBL/GenBank/DDBJ whole genome shotgun (WGS) entry which is preliminary data.</text>
</comment>
<protein>
    <submittedName>
        <fullName evidence="1">Uncharacterized protein</fullName>
    </submittedName>
</protein>
<gene>
    <name evidence="1" type="ORF">O6H91_14G045900</name>
</gene>
<proteinExistence type="predicted"/>
<keyword evidence="2" id="KW-1185">Reference proteome</keyword>